<name>A0AAD3CHG8_9STRA</name>
<feature type="region of interest" description="Disordered" evidence="1">
    <location>
        <begin position="114"/>
        <end position="139"/>
    </location>
</feature>
<evidence type="ECO:0000313" key="2">
    <source>
        <dbReference type="EMBL" id="GFH44931.1"/>
    </source>
</evidence>
<organism evidence="2 3">
    <name type="scientific">Chaetoceros tenuissimus</name>
    <dbReference type="NCBI Taxonomy" id="426638"/>
    <lineage>
        <taxon>Eukaryota</taxon>
        <taxon>Sar</taxon>
        <taxon>Stramenopiles</taxon>
        <taxon>Ochrophyta</taxon>
        <taxon>Bacillariophyta</taxon>
        <taxon>Coscinodiscophyceae</taxon>
        <taxon>Chaetocerotophycidae</taxon>
        <taxon>Chaetocerotales</taxon>
        <taxon>Chaetocerotaceae</taxon>
        <taxon>Chaetoceros</taxon>
    </lineage>
</organism>
<protein>
    <submittedName>
        <fullName evidence="2">Uncharacterized protein</fullName>
    </submittedName>
</protein>
<keyword evidence="3" id="KW-1185">Reference proteome</keyword>
<proteinExistence type="predicted"/>
<feature type="compositionally biased region" description="Basic and acidic residues" evidence="1">
    <location>
        <begin position="71"/>
        <end position="80"/>
    </location>
</feature>
<dbReference type="AlphaFoldDB" id="A0AAD3CHG8"/>
<evidence type="ECO:0000256" key="1">
    <source>
        <dbReference type="SAM" id="MobiDB-lite"/>
    </source>
</evidence>
<feature type="compositionally biased region" description="Basic residues" evidence="1">
    <location>
        <begin position="117"/>
        <end position="126"/>
    </location>
</feature>
<dbReference type="EMBL" id="BLLK01000020">
    <property type="protein sequence ID" value="GFH44931.1"/>
    <property type="molecule type" value="Genomic_DNA"/>
</dbReference>
<accession>A0AAD3CHG8</accession>
<gene>
    <name evidence="2" type="ORF">CTEN210_01405</name>
</gene>
<reference evidence="2 3" key="1">
    <citation type="journal article" date="2021" name="Sci. Rep.">
        <title>The genome of the diatom Chaetoceros tenuissimus carries an ancient integrated fragment of an extant virus.</title>
        <authorList>
            <person name="Hongo Y."/>
            <person name="Kimura K."/>
            <person name="Takaki Y."/>
            <person name="Yoshida Y."/>
            <person name="Baba S."/>
            <person name="Kobayashi G."/>
            <person name="Nagasaki K."/>
            <person name="Hano T."/>
            <person name="Tomaru Y."/>
        </authorList>
    </citation>
    <scope>NUCLEOTIDE SEQUENCE [LARGE SCALE GENOMIC DNA]</scope>
    <source>
        <strain evidence="2 3">NIES-3715</strain>
    </source>
</reference>
<evidence type="ECO:0000313" key="3">
    <source>
        <dbReference type="Proteomes" id="UP001054902"/>
    </source>
</evidence>
<feature type="region of interest" description="Disordered" evidence="1">
    <location>
        <begin position="71"/>
        <end position="90"/>
    </location>
</feature>
<dbReference type="Proteomes" id="UP001054902">
    <property type="component" value="Unassembled WGS sequence"/>
</dbReference>
<sequence>MPPKRKSTKASASTQPTYVYLLTMNEYCHCQGNMTDVIGVYESKEAAAASAGGIKTNYGTFDYAIEHDFCDDHEDNRSDPPDDGTLIQIGSRDVGEGDNICLVIKKLPILGMPTASSKKKSKKKKRDLSESIDGTESPL</sequence>
<comment type="caution">
    <text evidence="2">The sequence shown here is derived from an EMBL/GenBank/DDBJ whole genome shotgun (WGS) entry which is preliminary data.</text>
</comment>